<dbReference type="EMBL" id="LCFA01000014">
    <property type="protein sequence ID" value="KKS81974.1"/>
    <property type="molecule type" value="Genomic_DNA"/>
</dbReference>
<comment type="caution">
    <text evidence="1">The sequence shown here is derived from an EMBL/GenBank/DDBJ whole genome shotgun (WGS) entry which is preliminary data.</text>
</comment>
<dbReference type="InterPro" id="IPR027417">
    <property type="entry name" value="P-loop_NTPase"/>
</dbReference>
<gene>
    <name evidence="1" type="ORF">UV58_C0014G0020</name>
</gene>
<proteinExistence type="predicted"/>
<name>A0A0G1C958_9BACT</name>
<organism evidence="1 2">
    <name type="scientific">Candidatus Wolfebacteria bacterium GW2011_GWC1_43_10</name>
    <dbReference type="NCBI Taxonomy" id="1619011"/>
    <lineage>
        <taxon>Bacteria</taxon>
        <taxon>Candidatus Wolfeibacteriota</taxon>
    </lineage>
</organism>
<protein>
    <submittedName>
        <fullName evidence="1">Uncharacterized protein</fullName>
    </submittedName>
</protein>
<evidence type="ECO:0000313" key="2">
    <source>
        <dbReference type="Proteomes" id="UP000034810"/>
    </source>
</evidence>
<dbReference type="AlphaFoldDB" id="A0A0G1C958"/>
<dbReference type="Proteomes" id="UP000034810">
    <property type="component" value="Unassembled WGS sequence"/>
</dbReference>
<dbReference type="PANTHER" id="PTHR41930:SF1">
    <property type="entry name" value="DEPHOSPHO-COA KINASE"/>
    <property type="match status" value="1"/>
</dbReference>
<dbReference type="Gene3D" id="3.40.50.300">
    <property type="entry name" value="P-loop containing nucleotide triphosphate hydrolases"/>
    <property type="match status" value="1"/>
</dbReference>
<accession>A0A0G1C958</accession>
<dbReference type="SUPFAM" id="SSF52540">
    <property type="entry name" value="P-loop containing nucleoside triphosphate hydrolases"/>
    <property type="match status" value="1"/>
</dbReference>
<sequence>MKTNKIILGFVSEIGGGKGTLTKYIEQKYDAKTFRFSTILRDILERVYLPDTRENMQILSTKLRETFGQDILSKTISQDIQASDSKIIVLDGIRRIEDTAYLKNIPGFYVIAIEADERIRFERLNSRGENPDDTKKTWEEFQKDIQYETEMTIREVAKIADFKIDNNGSLEETYRQVDKIVASIQ</sequence>
<evidence type="ECO:0000313" key="1">
    <source>
        <dbReference type="EMBL" id="KKS81974.1"/>
    </source>
</evidence>
<dbReference type="PANTHER" id="PTHR41930">
    <property type="entry name" value="UPF0200 PROTEIN MJ1399"/>
    <property type="match status" value="1"/>
</dbReference>
<dbReference type="Pfam" id="PF13207">
    <property type="entry name" value="AAA_17"/>
    <property type="match status" value="1"/>
</dbReference>
<reference evidence="1 2" key="1">
    <citation type="journal article" date="2015" name="Nature">
        <title>rRNA introns, odd ribosomes, and small enigmatic genomes across a large radiation of phyla.</title>
        <authorList>
            <person name="Brown C.T."/>
            <person name="Hug L.A."/>
            <person name="Thomas B.C."/>
            <person name="Sharon I."/>
            <person name="Castelle C.J."/>
            <person name="Singh A."/>
            <person name="Wilkins M.J."/>
            <person name="Williams K.H."/>
            <person name="Banfield J.F."/>
        </authorList>
    </citation>
    <scope>NUCLEOTIDE SEQUENCE [LARGE SCALE GENOMIC DNA]</scope>
</reference>